<sequence length="826" mass="94294">MNSYFIGILGYLVIAIFVLQQSKSQKTQSLSNGTADFSFVTRNDNDDFIPYQGERFSIFDWALFKTASKKYSGNLLISPISLKFALLLLYEGAVDESAYQIAVAMQLPATRSATRDRFSSILRSVQAYSPDYTLNTGSRIYIDSNITFREQYGVIVKSFYDTDVISADFSNAQPLVQSMNAWISNVTNGNIDRLIEDENSVKNSLMLILNGLYFKGAWQRKYFKPENTRIGKFHTKDNKTVDVPFMHTVGRFYYSESRELDAKILRLPYAGHKFAMYLVLPYTLNGIDTLTNEINPFLLTRHIWLMQDVPVDLRIPKFKFESSTHMEPILRELGIRDIFDDTATLTGISKFRRESKKLKVSDVLQKTGIEMNENGTTAYVATEIDIGNKIEDETFHVDRPFVFYIEEETTGTVIYTGRIMNPLDTLSSTNDETKEHSSSSIDSTIPDSDSILQTGLNIEDRSNLFNTHFSQTLNKQYQNENLVLSPASVKMALTMLMEGANGNSKSELISVLRLPEEESRRTELIQNTLRSLKRNENGTEIDFSARLWVHENLPVLHTYEDTVRLRYKSDVQNVNFKDSKNTAALINKWIRNATRNALSSLIDVQPDTRILLTSVVYFKGHWLKSFDKAKTKLECFYIPNGECRKTYMMKHESVYRYAYVHSIDAHVLEIPYSDGKTSMLVLMPKRRENDPYLRILSEDLVTVPVSAILASLKRRDVTVHLPKFKIESNFNLEPTLKRMGIENIFGSNANFTALISNGLVHVTDVLQNVEIEVDEEGTLAAADTEVGYELLSAWGNDIKMDRPFIFIIVDSLTNTILFSGRFIKPR</sequence>
<dbReference type="Gene3D" id="3.30.497.10">
    <property type="entry name" value="Antithrombin, subunit I, domain 2"/>
    <property type="match status" value="2"/>
</dbReference>
<evidence type="ECO:0000256" key="7">
    <source>
        <dbReference type="ARBA" id="ARBA00023180"/>
    </source>
</evidence>
<proteinExistence type="inferred from homology"/>
<dbReference type="GO" id="GO:0005615">
    <property type="term" value="C:extracellular space"/>
    <property type="evidence" value="ECO:0007669"/>
    <property type="project" value="InterPro"/>
</dbReference>
<keyword evidence="12" id="KW-1185">Reference proteome</keyword>
<keyword evidence="4" id="KW-0646">Protease inhibitor</keyword>
<comment type="subcellular location">
    <subcellularLocation>
        <location evidence="1">Secreted</location>
    </subcellularLocation>
</comment>
<dbReference type="PANTHER" id="PTHR11461">
    <property type="entry name" value="SERINE PROTEASE INHIBITOR, SERPIN"/>
    <property type="match status" value="1"/>
</dbReference>
<dbReference type="Pfam" id="PF00079">
    <property type="entry name" value="Serpin"/>
    <property type="match status" value="2"/>
</dbReference>
<keyword evidence="7" id="KW-0325">Glycoprotein</keyword>
<evidence type="ECO:0000256" key="5">
    <source>
        <dbReference type="ARBA" id="ARBA00022729"/>
    </source>
</evidence>
<dbReference type="InterPro" id="IPR023795">
    <property type="entry name" value="Serpin_CS"/>
</dbReference>
<feature type="region of interest" description="Disordered" evidence="9">
    <location>
        <begin position="426"/>
        <end position="446"/>
    </location>
</feature>
<dbReference type="PANTHER" id="PTHR11461:SF357">
    <property type="entry name" value="SERINE PROTEASE INHIBITOR 27A"/>
    <property type="match status" value="1"/>
</dbReference>
<dbReference type="AlphaFoldDB" id="A0AAJ7NDJ3"/>
<dbReference type="InterPro" id="IPR000215">
    <property type="entry name" value="Serpin_fam"/>
</dbReference>
<dbReference type="FunFam" id="2.30.39.10:FF:000030">
    <property type="entry name" value="Serpin 2"/>
    <property type="match status" value="1"/>
</dbReference>
<dbReference type="GO" id="GO:0004867">
    <property type="term" value="F:serine-type endopeptidase inhibitor activity"/>
    <property type="evidence" value="ECO:0007669"/>
    <property type="project" value="UniProtKB-KW"/>
</dbReference>
<gene>
    <name evidence="13" type="primary">LOC108630369</name>
</gene>
<dbReference type="PROSITE" id="PS00284">
    <property type="entry name" value="SERPIN"/>
    <property type="match status" value="2"/>
</dbReference>
<dbReference type="Gene3D" id="2.30.39.10">
    <property type="entry name" value="Alpha-1-antitrypsin, domain 1"/>
    <property type="match status" value="2"/>
</dbReference>
<evidence type="ECO:0000256" key="8">
    <source>
        <dbReference type="RuleBase" id="RU000411"/>
    </source>
</evidence>
<evidence type="ECO:0000256" key="6">
    <source>
        <dbReference type="ARBA" id="ARBA00022900"/>
    </source>
</evidence>
<dbReference type="CDD" id="cd19578">
    <property type="entry name" value="serpinK_insect_SRPN2-like"/>
    <property type="match status" value="1"/>
</dbReference>
<evidence type="ECO:0000313" key="13">
    <source>
        <dbReference type="RefSeq" id="XP_017889133.1"/>
    </source>
</evidence>
<name>A0AAJ7NDJ3_9HYME</name>
<keyword evidence="3" id="KW-0964">Secreted</keyword>
<dbReference type="RefSeq" id="XP_017889133.1">
    <property type="nucleotide sequence ID" value="XM_018033644.2"/>
</dbReference>
<dbReference type="InterPro" id="IPR036186">
    <property type="entry name" value="Serpin_sf"/>
</dbReference>
<dbReference type="GeneID" id="108630369"/>
<evidence type="ECO:0000256" key="2">
    <source>
        <dbReference type="ARBA" id="ARBA00009500"/>
    </source>
</evidence>
<comment type="similarity">
    <text evidence="2 8">Belongs to the serpin family.</text>
</comment>
<dbReference type="InterPro" id="IPR042185">
    <property type="entry name" value="Serpin_sf_2"/>
</dbReference>
<evidence type="ECO:0000256" key="1">
    <source>
        <dbReference type="ARBA" id="ARBA00004613"/>
    </source>
</evidence>
<feature type="domain" description="Serpin" evidence="11">
    <location>
        <begin position="61"/>
        <end position="422"/>
    </location>
</feature>
<reference evidence="13" key="1">
    <citation type="submission" date="2025-08" db="UniProtKB">
        <authorList>
            <consortium name="RefSeq"/>
        </authorList>
    </citation>
    <scope>IDENTIFICATION</scope>
    <source>
        <tissue evidence="13">Whole body</tissue>
    </source>
</reference>
<keyword evidence="5 10" id="KW-0732">Signal</keyword>
<dbReference type="Proteomes" id="UP000694925">
    <property type="component" value="Unplaced"/>
</dbReference>
<accession>A0AAJ7NDJ3</accession>
<protein>
    <submittedName>
        <fullName evidence="13">Uncharacterized protein LOC108630369</fullName>
    </submittedName>
</protein>
<dbReference type="KEGG" id="ccal:108630369"/>
<feature type="domain" description="Serpin" evidence="11">
    <location>
        <begin position="467"/>
        <end position="825"/>
    </location>
</feature>
<feature type="signal peptide" evidence="10">
    <location>
        <begin position="1"/>
        <end position="24"/>
    </location>
</feature>
<evidence type="ECO:0000259" key="11">
    <source>
        <dbReference type="SMART" id="SM00093"/>
    </source>
</evidence>
<evidence type="ECO:0000256" key="9">
    <source>
        <dbReference type="SAM" id="MobiDB-lite"/>
    </source>
</evidence>
<organism evidence="12 13">
    <name type="scientific">Ceratina calcarata</name>
    <dbReference type="NCBI Taxonomy" id="156304"/>
    <lineage>
        <taxon>Eukaryota</taxon>
        <taxon>Metazoa</taxon>
        <taxon>Ecdysozoa</taxon>
        <taxon>Arthropoda</taxon>
        <taxon>Hexapoda</taxon>
        <taxon>Insecta</taxon>
        <taxon>Pterygota</taxon>
        <taxon>Neoptera</taxon>
        <taxon>Endopterygota</taxon>
        <taxon>Hymenoptera</taxon>
        <taxon>Apocrita</taxon>
        <taxon>Aculeata</taxon>
        <taxon>Apoidea</taxon>
        <taxon>Anthophila</taxon>
        <taxon>Apidae</taxon>
        <taxon>Ceratina</taxon>
        <taxon>Zadontomerus</taxon>
    </lineage>
</organism>
<evidence type="ECO:0000256" key="10">
    <source>
        <dbReference type="SAM" id="SignalP"/>
    </source>
</evidence>
<dbReference type="InterPro" id="IPR042178">
    <property type="entry name" value="Serpin_sf_1"/>
</dbReference>
<dbReference type="InterPro" id="IPR023796">
    <property type="entry name" value="Serpin_dom"/>
</dbReference>
<evidence type="ECO:0000256" key="4">
    <source>
        <dbReference type="ARBA" id="ARBA00022690"/>
    </source>
</evidence>
<dbReference type="SMART" id="SM00093">
    <property type="entry name" value="SERPIN"/>
    <property type="match status" value="2"/>
</dbReference>
<dbReference type="SUPFAM" id="SSF56574">
    <property type="entry name" value="Serpins"/>
    <property type="match status" value="2"/>
</dbReference>
<keyword evidence="6" id="KW-0722">Serine protease inhibitor</keyword>
<evidence type="ECO:0000256" key="3">
    <source>
        <dbReference type="ARBA" id="ARBA00022525"/>
    </source>
</evidence>
<feature type="chain" id="PRO_5042513370" evidence="10">
    <location>
        <begin position="25"/>
        <end position="826"/>
    </location>
</feature>
<evidence type="ECO:0000313" key="12">
    <source>
        <dbReference type="Proteomes" id="UP000694925"/>
    </source>
</evidence>